<dbReference type="EMBL" id="JARBDR010000214">
    <property type="protein sequence ID" value="KAJ8319041.1"/>
    <property type="molecule type" value="Genomic_DNA"/>
</dbReference>
<keyword evidence="4" id="KW-1185">Reference proteome</keyword>
<dbReference type="Pfam" id="PF14545">
    <property type="entry name" value="DBB"/>
    <property type="match status" value="1"/>
</dbReference>
<feature type="compositionally biased region" description="Basic and acidic residues" evidence="1">
    <location>
        <begin position="465"/>
        <end position="481"/>
    </location>
</feature>
<feature type="compositionally biased region" description="Basic and acidic residues" evidence="1">
    <location>
        <begin position="444"/>
        <end position="456"/>
    </location>
</feature>
<dbReference type="Proteomes" id="UP001217089">
    <property type="component" value="Unassembled WGS sequence"/>
</dbReference>
<feature type="compositionally biased region" description="Polar residues" evidence="1">
    <location>
        <begin position="417"/>
        <end position="427"/>
    </location>
</feature>
<dbReference type="PANTHER" id="PTHR16267:SF11">
    <property type="entry name" value="STUMPS, ISOFORM E"/>
    <property type="match status" value="1"/>
</dbReference>
<dbReference type="PANTHER" id="PTHR16267">
    <property type="entry name" value="BANK1/PIK3AP1 FAMILY MEMBER"/>
    <property type="match status" value="1"/>
</dbReference>
<gene>
    <name evidence="3" type="ORF">KUTeg_004132</name>
</gene>
<accession>A0ABQ9FP24</accession>
<feature type="domain" description="DBB" evidence="2">
    <location>
        <begin position="155"/>
        <end position="265"/>
    </location>
</feature>
<evidence type="ECO:0000313" key="4">
    <source>
        <dbReference type="Proteomes" id="UP001217089"/>
    </source>
</evidence>
<dbReference type="InterPro" id="IPR017893">
    <property type="entry name" value="DBB_domain"/>
</dbReference>
<proteinExistence type="predicted"/>
<feature type="region of interest" description="Disordered" evidence="1">
    <location>
        <begin position="415"/>
        <end position="512"/>
    </location>
</feature>
<name>A0ABQ9FP24_TEGGR</name>
<evidence type="ECO:0000256" key="1">
    <source>
        <dbReference type="SAM" id="MobiDB-lite"/>
    </source>
</evidence>
<feature type="compositionally biased region" description="Polar residues" evidence="1">
    <location>
        <begin position="490"/>
        <end position="512"/>
    </location>
</feature>
<organism evidence="3 4">
    <name type="scientific">Tegillarca granosa</name>
    <name type="common">Malaysian cockle</name>
    <name type="synonym">Anadara granosa</name>
    <dbReference type="NCBI Taxonomy" id="220873"/>
    <lineage>
        <taxon>Eukaryota</taxon>
        <taxon>Metazoa</taxon>
        <taxon>Spiralia</taxon>
        <taxon>Lophotrochozoa</taxon>
        <taxon>Mollusca</taxon>
        <taxon>Bivalvia</taxon>
        <taxon>Autobranchia</taxon>
        <taxon>Pteriomorphia</taxon>
        <taxon>Arcoida</taxon>
        <taxon>Arcoidea</taxon>
        <taxon>Arcidae</taxon>
        <taxon>Tegillarca</taxon>
    </lineage>
</organism>
<evidence type="ECO:0000259" key="2">
    <source>
        <dbReference type="Pfam" id="PF14545"/>
    </source>
</evidence>
<reference evidence="3 4" key="1">
    <citation type="submission" date="2022-12" db="EMBL/GenBank/DDBJ databases">
        <title>Chromosome-level genome of Tegillarca granosa.</title>
        <authorList>
            <person name="Kim J."/>
        </authorList>
    </citation>
    <scope>NUCLEOTIDE SEQUENCE [LARGE SCALE GENOMIC DNA]</scope>
    <source>
        <strain evidence="3">Teg-2019</strain>
        <tissue evidence="3">Adductor muscle</tissue>
    </source>
</reference>
<evidence type="ECO:0000313" key="3">
    <source>
        <dbReference type="EMBL" id="KAJ8319041.1"/>
    </source>
</evidence>
<sequence>MKFHTLMKYIDTMRIYFEILMKTKTTSLLPERMNKSHCSKIPQIKDRQSSFARVSISKTSSSDVDSDYDVPQSMADLDYDVPPSGLAPDYDVPKAIRPKEAKSNKNLDACSTFKNVDNKVYRVLQNFNEELPTLVVEHKNNIIDKLSKKGFQVQEVYVLLDRPANDEVILDFEDGQIQKMTLLNKVMYQTELRGQEKQFKIKEGSKILGDSNIKTFKIKQERSKAELIKDLLLDETDPISLLCTSFGISGKTSKSLDRYLEAKCKLPNIAKTLYQNFKCTDTDADSKDADDGECPSLLHFCSEYNLVKFCEALLAVPGMSRLCHKLNSRNETALQVAKRHNHTEVIYLIETKINEERDSGIQERCSSQYDFEVPESNQANDFSEKTKRDSNYMQMDPQDTSIFFYLDLSEKRKRDSNYMQMDPQDTNLSEKRKRDSNYMQMDPQDLHVQKPRETLTRDSNYIPMDSHDHDKPCLPHSHSESEASDMYRSISGNSSVEDNGKSSSLPSDQTQNQEICYKEKSSMSSGTIMLPTNHHKTHNPIKKLMQAFYRGHDEAHEHKHERQRRKSLKERINQYLPEEKTQERCNSIRIHRVLKDNNIKVLRLPEKKTYFKQNEKSEWFDNNVF</sequence>
<dbReference type="InterPro" id="IPR052446">
    <property type="entry name" value="B-cell_PI3K-Signaling_Adptrs"/>
</dbReference>
<protein>
    <recommendedName>
        <fullName evidence="2">DBB domain-containing protein</fullName>
    </recommendedName>
</protein>
<comment type="caution">
    <text evidence="3">The sequence shown here is derived from an EMBL/GenBank/DDBJ whole genome shotgun (WGS) entry which is preliminary data.</text>
</comment>